<dbReference type="AlphaFoldDB" id="A0A1E1EXP1"/>
<organism evidence="1 2">
    <name type="scientific">Sphingobium cloacae</name>
    <dbReference type="NCBI Taxonomy" id="120107"/>
    <lineage>
        <taxon>Bacteria</taxon>
        <taxon>Pseudomonadati</taxon>
        <taxon>Pseudomonadota</taxon>
        <taxon>Alphaproteobacteria</taxon>
        <taxon>Sphingomonadales</taxon>
        <taxon>Sphingomonadaceae</taxon>
        <taxon>Sphingobium</taxon>
    </lineage>
</organism>
<evidence type="ECO:0000313" key="1">
    <source>
        <dbReference type="EMBL" id="BAV63049.1"/>
    </source>
</evidence>
<accession>A0A1E1EXP1</accession>
<protein>
    <recommendedName>
        <fullName evidence="3">DNA helicase</fullName>
    </recommendedName>
</protein>
<sequence>MSLASEPGSSGLIRVATLPDYAVPLGDVQRVIARANTDGVSQLTLLRSPIEGHTPAGADGLQRISRDVAASQAHSAVAFLNAYLFEHGKWLAGYAADDSVRGQQRRLAIYQLLDVAVAYAAKNPRGGISGFLDWVRHLELFGDERQLRAPPAAAAQIDAVRLLTIHASKGLEFAAVHLPALAKTILAMGCDGSGSIPRKFIISMPDMGSTLTLTPSCAASCSAAVRQRRVLDTGTPAVDEGDKEQVKRSRFRTHGTVNSAPASIVSHAGLPMGQSVRKPVASPTFATEVQIIPN</sequence>
<dbReference type="EMBL" id="AP017655">
    <property type="protein sequence ID" value="BAV63049.1"/>
    <property type="molecule type" value="Genomic_DNA"/>
</dbReference>
<proteinExistence type="predicted"/>
<dbReference type="Proteomes" id="UP000218272">
    <property type="component" value="Chromosome SCLO_1"/>
</dbReference>
<keyword evidence="2" id="KW-1185">Reference proteome</keyword>
<reference evidence="1 2" key="1">
    <citation type="submission" date="2016-10" db="EMBL/GenBank/DDBJ databases">
        <title>Complete Genome Sequence of the Nonylphenol-Degrading Bacterium Sphingobium cloacae JCM 10874T.</title>
        <authorList>
            <person name="Ootsuka M."/>
            <person name="Nishizawa T."/>
            <person name="Ohta H."/>
        </authorList>
    </citation>
    <scope>NUCLEOTIDE SEQUENCE [LARGE SCALE GENOMIC DNA]</scope>
    <source>
        <strain evidence="1 2">JCM 10874</strain>
    </source>
</reference>
<gene>
    <name evidence="1" type="ORF">SCLO_1000090</name>
</gene>
<name>A0A1E1EXP1_9SPHN</name>
<evidence type="ECO:0000313" key="2">
    <source>
        <dbReference type="Proteomes" id="UP000218272"/>
    </source>
</evidence>
<dbReference type="KEGG" id="sclo:SCLO_1000090"/>
<dbReference type="SUPFAM" id="SSF52540">
    <property type="entry name" value="P-loop containing nucleoside triphosphate hydrolases"/>
    <property type="match status" value="1"/>
</dbReference>
<evidence type="ECO:0008006" key="3">
    <source>
        <dbReference type="Google" id="ProtNLM"/>
    </source>
</evidence>
<dbReference type="InterPro" id="IPR027417">
    <property type="entry name" value="P-loop_NTPase"/>
</dbReference>
<dbReference type="Gene3D" id="3.40.50.300">
    <property type="entry name" value="P-loop containing nucleotide triphosphate hydrolases"/>
    <property type="match status" value="1"/>
</dbReference>